<dbReference type="GO" id="GO:0008360">
    <property type="term" value="P:regulation of cell shape"/>
    <property type="evidence" value="ECO:0007669"/>
    <property type="project" value="UniProtKB-KW"/>
</dbReference>
<evidence type="ECO:0000256" key="2">
    <source>
        <dbReference type="HAMAP-Rule" id="MF_01139"/>
    </source>
</evidence>
<dbReference type="Gene3D" id="3.40.1180.10">
    <property type="entry name" value="Decaprenyl diphosphate synthase-like"/>
    <property type="match status" value="1"/>
</dbReference>
<comment type="cofactor">
    <cofactor evidence="2">
        <name>Mg(2+)</name>
        <dbReference type="ChEBI" id="CHEBI:18420"/>
    </cofactor>
    <text evidence="2">Binds 2 magnesium ions per subunit.</text>
</comment>
<organism evidence="3 4">
    <name type="scientific">Methylococcus geothermalis</name>
    <dbReference type="NCBI Taxonomy" id="2681310"/>
    <lineage>
        <taxon>Bacteria</taxon>
        <taxon>Pseudomonadati</taxon>
        <taxon>Pseudomonadota</taxon>
        <taxon>Gammaproteobacteria</taxon>
        <taxon>Methylococcales</taxon>
        <taxon>Methylococcaceae</taxon>
        <taxon>Methylococcus</taxon>
    </lineage>
</organism>
<protein>
    <recommendedName>
        <fullName evidence="2">Ditrans,polycis-undecaprenyl-diphosphate synthase ((2E,6E)-farnesyl-diphosphate specific)</fullName>
        <ecNumber evidence="2">2.5.1.31</ecNumber>
    </recommendedName>
    <alternativeName>
        <fullName evidence="2">Ditrans,polycis-undecaprenylcistransferase</fullName>
    </alternativeName>
    <alternativeName>
        <fullName evidence="2">Undecaprenyl diphosphate synthase</fullName>
        <shortName evidence="2">UDS</shortName>
    </alternativeName>
    <alternativeName>
        <fullName evidence="2">Undecaprenyl pyrophosphate synthase</fullName>
        <shortName evidence="2">UPP synthase</shortName>
    </alternativeName>
</protein>
<feature type="binding site" evidence="2">
    <location>
        <position position="82"/>
    </location>
    <ligand>
        <name>substrate</name>
    </ligand>
</feature>
<dbReference type="Proteomes" id="UP000503004">
    <property type="component" value="Chromosome"/>
</dbReference>
<dbReference type="InterPro" id="IPR018520">
    <property type="entry name" value="UPP_synth-like_CS"/>
</dbReference>
<comment type="catalytic activity">
    <reaction evidence="2">
        <text>8 isopentenyl diphosphate + (2E,6E)-farnesyl diphosphate = di-trans,octa-cis-undecaprenyl diphosphate + 8 diphosphate</text>
        <dbReference type="Rhea" id="RHEA:27551"/>
        <dbReference type="ChEBI" id="CHEBI:33019"/>
        <dbReference type="ChEBI" id="CHEBI:58405"/>
        <dbReference type="ChEBI" id="CHEBI:128769"/>
        <dbReference type="ChEBI" id="CHEBI:175763"/>
        <dbReference type="EC" id="2.5.1.31"/>
    </reaction>
</comment>
<dbReference type="GO" id="GO:0008834">
    <property type="term" value="F:ditrans,polycis-undecaprenyl-diphosphate synthase [(2E,6E)-farnesyl-diphosphate specific] activity"/>
    <property type="evidence" value="ECO:0007669"/>
    <property type="project" value="UniProtKB-UniRule"/>
</dbReference>
<dbReference type="InterPro" id="IPR036424">
    <property type="entry name" value="UPP_synth-like_sf"/>
</dbReference>
<dbReference type="NCBIfam" id="TIGR00055">
    <property type="entry name" value="uppS"/>
    <property type="match status" value="1"/>
</dbReference>
<feature type="binding site" evidence="2">
    <location>
        <position position="201"/>
    </location>
    <ligand>
        <name>substrate</name>
    </ligand>
</feature>
<dbReference type="GO" id="GO:0009252">
    <property type="term" value="P:peptidoglycan biosynthetic process"/>
    <property type="evidence" value="ECO:0007669"/>
    <property type="project" value="UniProtKB-UniRule"/>
</dbReference>
<keyword evidence="2" id="KW-0460">Magnesium</keyword>
<dbReference type="PANTHER" id="PTHR10291">
    <property type="entry name" value="DEHYDRODOLICHYL DIPHOSPHATE SYNTHASE FAMILY MEMBER"/>
    <property type="match status" value="1"/>
</dbReference>
<keyword evidence="2" id="KW-0479">Metal-binding</keyword>
<name>A0A858QC00_9GAMM</name>
<dbReference type="GO" id="GO:0000287">
    <property type="term" value="F:magnesium ion binding"/>
    <property type="evidence" value="ECO:0007669"/>
    <property type="project" value="UniProtKB-UniRule"/>
</dbReference>
<dbReference type="GO" id="GO:0071555">
    <property type="term" value="P:cell wall organization"/>
    <property type="evidence" value="ECO:0007669"/>
    <property type="project" value="UniProtKB-KW"/>
</dbReference>
<comment type="function">
    <text evidence="2">Catalyzes the sequential condensation of isopentenyl diphosphate (IPP) with (2E,6E)-farnesyl diphosphate (E,E-FPP) to yield (2Z,6Z,10Z,14Z,18Z,22Z,26Z,30Z,34E,38E)-undecaprenyl diphosphate (di-trans,octa-cis-UPP). UPP is the precursor of glycosyl carrier lipid in the biosynthesis of bacterial cell wall polysaccharide components such as peptidoglycan and lipopolysaccharide.</text>
</comment>
<evidence type="ECO:0000313" key="4">
    <source>
        <dbReference type="Proteomes" id="UP000503004"/>
    </source>
</evidence>
<dbReference type="GO" id="GO:0005829">
    <property type="term" value="C:cytosol"/>
    <property type="evidence" value="ECO:0007669"/>
    <property type="project" value="TreeGrafter"/>
</dbReference>
<gene>
    <name evidence="2" type="primary">uppS</name>
    <name evidence="3" type="ORF">GNH96_11535</name>
</gene>
<feature type="binding site" evidence="2">
    <location>
        <position position="38"/>
    </location>
    <ligand>
        <name>substrate</name>
    </ligand>
</feature>
<dbReference type="EMBL" id="CP046565">
    <property type="protein sequence ID" value="QJD31418.1"/>
    <property type="molecule type" value="Genomic_DNA"/>
</dbReference>
<dbReference type="InterPro" id="IPR001441">
    <property type="entry name" value="UPP_synth-like"/>
</dbReference>
<feature type="binding site" evidence="2">
    <location>
        <position position="46"/>
    </location>
    <ligand>
        <name>substrate</name>
    </ligand>
</feature>
<comment type="subunit">
    <text evidence="2">Homodimer.</text>
</comment>
<feature type="binding site" evidence="2">
    <location>
        <position position="33"/>
    </location>
    <ligand>
        <name>Mg(2+)</name>
        <dbReference type="ChEBI" id="CHEBI:18420"/>
    </ligand>
</feature>
<feature type="binding site" evidence="2">
    <location>
        <position position="50"/>
    </location>
    <ligand>
        <name>substrate</name>
    </ligand>
</feature>
<evidence type="ECO:0000256" key="1">
    <source>
        <dbReference type="ARBA" id="ARBA00022679"/>
    </source>
</evidence>
<keyword evidence="1 2" id="KW-0808">Transferase</keyword>
<accession>A0A858QC00</accession>
<dbReference type="GO" id="GO:0016094">
    <property type="term" value="P:polyprenol biosynthetic process"/>
    <property type="evidence" value="ECO:0007669"/>
    <property type="project" value="TreeGrafter"/>
</dbReference>
<feature type="binding site" evidence="2">
    <location>
        <position position="220"/>
    </location>
    <ligand>
        <name>Mg(2+)</name>
        <dbReference type="ChEBI" id="CHEBI:18420"/>
    </ligand>
</feature>
<evidence type="ECO:0000313" key="3">
    <source>
        <dbReference type="EMBL" id="QJD31418.1"/>
    </source>
</evidence>
<feature type="binding site" evidence="2">
    <location>
        <position position="84"/>
    </location>
    <ligand>
        <name>substrate</name>
    </ligand>
</feature>
<dbReference type="EC" id="2.5.1.31" evidence="2"/>
<dbReference type="NCBIfam" id="NF011405">
    <property type="entry name" value="PRK14830.1"/>
    <property type="match status" value="1"/>
</dbReference>
<sequence>MVFSPDKVKPVAVAPEHGAETRSLPRHVAIVMDGNGRWAQERYLPRTAGHRAGVGAVRKVVEHCAKRGVEALTLFAFSSENWRRPEQEVSVLMELFLSTLERETEKLHQNGVRLRIIGDRTAFAEALRQRMDAAESLTRGNTGLQLAIAANYGGRWDIVQAAQTLAAKVGQGELSPDRITADLLQQQLALADLPEPDLFIRTGGERRISNFLLWQLAYTELYFTPVLWPEFDEEALDLAFEDYAGRQRRFGYTGEQVAGQMP</sequence>
<feature type="active site" description="Proton acceptor" evidence="2">
    <location>
        <position position="81"/>
    </location>
</feature>
<dbReference type="KEGG" id="metu:GNH96_11535"/>
<dbReference type="PROSITE" id="PS01066">
    <property type="entry name" value="UPP_SYNTHASE"/>
    <property type="match status" value="1"/>
</dbReference>
<feature type="binding site" evidence="2">
    <location>
        <begin position="34"/>
        <end position="37"/>
    </location>
    <ligand>
        <name>substrate</name>
    </ligand>
</feature>
<dbReference type="FunFam" id="3.40.1180.10:FF:000001">
    <property type="entry name" value="(2E,6E)-farnesyl-diphosphate-specific ditrans,polycis-undecaprenyl-diphosphate synthase"/>
    <property type="match status" value="1"/>
</dbReference>
<dbReference type="HAMAP" id="MF_01139">
    <property type="entry name" value="ISPT"/>
    <property type="match status" value="1"/>
</dbReference>
<keyword evidence="4" id="KW-1185">Reference proteome</keyword>
<keyword evidence="2" id="KW-0961">Cell wall biogenesis/degradation</keyword>
<dbReference type="PANTHER" id="PTHR10291:SF0">
    <property type="entry name" value="DEHYDRODOLICHYL DIPHOSPHATE SYNTHASE 2"/>
    <property type="match status" value="1"/>
</dbReference>
<dbReference type="SUPFAM" id="SSF64005">
    <property type="entry name" value="Undecaprenyl diphosphate synthase"/>
    <property type="match status" value="1"/>
</dbReference>
<keyword evidence="2" id="KW-0133">Cell shape</keyword>
<feature type="active site" evidence="2">
    <location>
        <position position="33"/>
    </location>
</feature>
<dbReference type="AlphaFoldDB" id="A0A858QC00"/>
<comment type="similarity">
    <text evidence="2">Belongs to the UPP synthase family.</text>
</comment>
<feature type="binding site" evidence="2">
    <location>
        <begin position="78"/>
        <end position="80"/>
    </location>
    <ligand>
        <name>substrate</name>
    </ligand>
</feature>
<proteinExistence type="inferred from homology"/>
<dbReference type="CDD" id="cd00475">
    <property type="entry name" value="Cis_IPPS"/>
    <property type="match status" value="1"/>
</dbReference>
<keyword evidence="2" id="KW-0573">Peptidoglycan synthesis</keyword>
<reference evidence="4" key="1">
    <citation type="submission" date="2019-12" db="EMBL/GenBank/DDBJ databases">
        <authorList>
            <person name="Awala S.I."/>
            <person name="Rhee S.K."/>
        </authorList>
    </citation>
    <scope>NUCLEOTIDE SEQUENCE [LARGE SCALE GENOMIC DNA]</scope>
    <source>
        <strain evidence="4">IM1</strain>
    </source>
</reference>
<dbReference type="Pfam" id="PF01255">
    <property type="entry name" value="Prenyltransf"/>
    <property type="match status" value="1"/>
</dbReference>
<feature type="binding site" evidence="2">
    <location>
        <begin position="207"/>
        <end position="209"/>
    </location>
    <ligand>
        <name>substrate</name>
    </ligand>
</feature>